<reference evidence="3 4" key="1">
    <citation type="submission" date="2024-03" db="EMBL/GenBank/DDBJ databases">
        <title>Aureococcus anophagefferens CCMP1851 and Kratosvirus quantuckense: Draft genome of a second virus-susceptible host strain in the model system.</title>
        <authorList>
            <person name="Chase E."/>
            <person name="Truchon A.R."/>
            <person name="Schepens W."/>
            <person name="Wilhelm S.W."/>
        </authorList>
    </citation>
    <scope>NUCLEOTIDE SEQUENCE [LARGE SCALE GENOMIC DNA]</scope>
    <source>
        <strain evidence="3 4">CCMP1851</strain>
    </source>
</reference>
<feature type="compositionally biased region" description="Basic and acidic residues" evidence="2">
    <location>
        <begin position="390"/>
        <end position="400"/>
    </location>
</feature>
<sequence>MEVGDLFDANNRQFEPEDQCWKCGAPLGAPHRRWCTFDFCRRSGVQFFGGRPCYCHKGPQYNYMNGLRIGEDADAGRVDPPGSLVTAVSTPWITPMHQGEDTEDEDEDEDEDEEEEGSRRMCQFDVPWDGYAPETLDCKALGLLSRRRVAETDGEKHVVDEIVDDPELNGVMPGLMLTLPLQDKGMLDWNSLLLRWQWSRHVTSLDNSSRALARLALLSVKDRAAPREDAPKAMHVVHRLAASGHATAISSVLAFFRGEEKPWIYGGLGKIFSAGDALEAERRKRMAARNMFANTPPAIARRRRWEAEDAREALAEAEDRLQKAVEHAAGATDEAAAAAWSSFIATLRRNVDAATGALETAEAAVEPAEAAAEAARDARAAARRALSAQRGRDDPLGAHP</sequence>
<dbReference type="Proteomes" id="UP001363151">
    <property type="component" value="Unassembled WGS sequence"/>
</dbReference>
<feature type="region of interest" description="Disordered" evidence="2">
    <location>
        <begin position="373"/>
        <end position="400"/>
    </location>
</feature>
<feature type="region of interest" description="Disordered" evidence="2">
    <location>
        <begin position="84"/>
        <end position="119"/>
    </location>
</feature>
<dbReference type="EMBL" id="JBBJCI010000037">
    <property type="protein sequence ID" value="KAK7250282.1"/>
    <property type="molecule type" value="Genomic_DNA"/>
</dbReference>
<keyword evidence="4" id="KW-1185">Reference proteome</keyword>
<organism evidence="3 4">
    <name type="scientific">Aureococcus anophagefferens</name>
    <name type="common">Harmful bloom alga</name>
    <dbReference type="NCBI Taxonomy" id="44056"/>
    <lineage>
        <taxon>Eukaryota</taxon>
        <taxon>Sar</taxon>
        <taxon>Stramenopiles</taxon>
        <taxon>Ochrophyta</taxon>
        <taxon>Pelagophyceae</taxon>
        <taxon>Pelagomonadales</taxon>
        <taxon>Pelagomonadaceae</taxon>
        <taxon>Aureococcus</taxon>
    </lineage>
</organism>
<evidence type="ECO:0000256" key="1">
    <source>
        <dbReference type="SAM" id="Coils"/>
    </source>
</evidence>
<accession>A0ABR1GB66</accession>
<feature type="compositionally biased region" description="Acidic residues" evidence="2">
    <location>
        <begin position="101"/>
        <end position="116"/>
    </location>
</feature>
<comment type="caution">
    <text evidence="3">The sequence shown here is derived from an EMBL/GenBank/DDBJ whole genome shotgun (WGS) entry which is preliminary data.</text>
</comment>
<keyword evidence="1" id="KW-0175">Coiled coil</keyword>
<feature type="coiled-coil region" evidence="1">
    <location>
        <begin position="300"/>
        <end position="364"/>
    </location>
</feature>
<gene>
    <name evidence="3" type="ORF">SO694_00007214</name>
</gene>
<name>A0ABR1GB66_AURAN</name>
<evidence type="ECO:0000313" key="4">
    <source>
        <dbReference type="Proteomes" id="UP001363151"/>
    </source>
</evidence>
<evidence type="ECO:0000313" key="3">
    <source>
        <dbReference type="EMBL" id="KAK7250282.1"/>
    </source>
</evidence>
<evidence type="ECO:0000256" key="2">
    <source>
        <dbReference type="SAM" id="MobiDB-lite"/>
    </source>
</evidence>
<protein>
    <submittedName>
        <fullName evidence="3">Uncharacterized protein</fullName>
    </submittedName>
</protein>
<proteinExistence type="predicted"/>